<gene>
    <name evidence="1" type="ORF">BDN72DRAFT_498040</name>
</gene>
<reference evidence="1 2" key="1">
    <citation type="journal article" date="2019" name="Nat. Ecol. Evol.">
        <title>Megaphylogeny resolves global patterns of mushroom evolution.</title>
        <authorList>
            <person name="Varga T."/>
            <person name="Krizsan K."/>
            <person name="Foldi C."/>
            <person name="Dima B."/>
            <person name="Sanchez-Garcia M."/>
            <person name="Sanchez-Ramirez S."/>
            <person name="Szollosi G.J."/>
            <person name="Szarkandi J.G."/>
            <person name="Papp V."/>
            <person name="Albert L."/>
            <person name="Andreopoulos W."/>
            <person name="Angelini C."/>
            <person name="Antonin V."/>
            <person name="Barry K.W."/>
            <person name="Bougher N.L."/>
            <person name="Buchanan P."/>
            <person name="Buyck B."/>
            <person name="Bense V."/>
            <person name="Catcheside P."/>
            <person name="Chovatia M."/>
            <person name="Cooper J."/>
            <person name="Damon W."/>
            <person name="Desjardin D."/>
            <person name="Finy P."/>
            <person name="Geml J."/>
            <person name="Haridas S."/>
            <person name="Hughes K."/>
            <person name="Justo A."/>
            <person name="Karasinski D."/>
            <person name="Kautmanova I."/>
            <person name="Kiss B."/>
            <person name="Kocsube S."/>
            <person name="Kotiranta H."/>
            <person name="LaButti K.M."/>
            <person name="Lechner B.E."/>
            <person name="Liimatainen K."/>
            <person name="Lipzen A."/>
            <person name="Lukacs Z."/>
            <person name="Mihaltcheva S."/>
            <person name="Morgado L.N."/>
            <person name="Niskanen T."/>
            <person name="Noordeloos M.E."/>
            <person name="Ohm R.A."/>
            <person name="Ortiz-Santana B."/>
            <person name="Ovrebo C."/>
            <person name="Racz N."/>
            <person name="Riley R."/>
            <person name="Savchenko A."/>
            <person name="Shiryaev A."/>
            <person name="Soop K."/>
            <person name="Spirin V."/>
            <person name="Szebenyi C."/>
            <person name="Tomsovsky M."/>
            <person name="Tulloss R.E."/>
            <person name="Uehling J."/>
            <person name="Grigoriev I.V."/>
            <person name="Vagvolgyi C."/>
            <person name="Papp T."/>
            <person name="Martin F.M."/>
            <person name="Miettinen O."/>
            <person name="Hibbett D.S."/>
            <person name="Nagy L.G."/>
        </authorList>
    </citation>
    <scope>NUCLEOTIDE SEQUENCE [LARGE SCALE GENOMIC DNA]</scope>
    <source>
        <strain evidence="1 2">NL-1719</strain>
    </source>
</reference>
<protein>
    <submittedName>
        <fullName evidence="1">Uncharacterized protein</fullName>
    </submittedName>
</protein>
<accession>A0ACD3A550</accession>
<dbReference type="EMBL" id="ML208732">
    <property type="protein sequence ID" value="TFK60786.1"/>
    <property type="molecule type" value="Genomic_DNA"/>
</dbReference>
<name>A0ACD3A550_9AGAR</name>
<keyword evidence="2" id="KW-1185">Reference proteome</keyword>
<evidence type="ECO:0000313" key="1">
    <source>
        <dbReference type="EMBL" id="TFK60786.1"/>
    </source>
</evidence>
<evidence type="ECO:0000313" key="2">
    <source>
        <dbReference type="Proteomes" id="UP000308600"/>
    </source>
</evidence>
<sequence length="64" mass="7235">MQNTVRNDKLPKSQAHSNTNLHEIPKLPGRTLAAVGAHPEGLRFLELRLADMEPSDNLSYQRTR</sequence>
<dbReference type="Proteomes" id="UP000308600">
    <property type="component" value="Unassembled WGS sequence"/>
</dbReference>
<proteinExistence type="predicted"/>
<organism evidence="1 2">
    <name type="scientific">Pluteus cervinus</name>
    <dbReference type="NCBI Taxonomy" id="181527"/>
    <lineage>
        <taxon>Eukaryota</taxon>
        <taxon>Fungi</taxon>
        <taxon>Dikarya</taxon>
        <taxon>Basidiomycota</taxon>
        <taxon>Agaricomycotina</taxon>
        <taxon>Agaricomycetes</taxon>
        <taxon>Agaricomycetidae</taxon>
        <taxon>Agaricales</taxon>
        <taxon>Pluteineae</taxon>
        <taxon>Pluteaceae</taxon>
        <taxon>Pluteus</taxon>
    </lineage>
</organism>